<dbReference type="EMBL" id="AWUE01008251">
    <property type="protein sequence ID" value="OMP12663.1"/>
    <property type="molecule type" value="Genomic_DNA"/>
</dbReference>
<sequence>MGEKVEEKKLEFPPLFETFRSAGWINSAAPKKQEIEEKLQGLTINAVTEEMPEEDDCSWIRQLAPGEVLNNWVEYERAIHVTDLEM</sequence>
<evidence type="ECO:0000313" key="2">
    <source>
        <dbReference type="Proteomes" id="UP000187203"/>
    </source>
</evidence>
<evidence type="ECO:0000313" key="1">
    <source>
        <dbReference type="EMBL" id="OMP12663.1"/>
    </source>
</evidence>
<keyword evidence="2" id="KW-1185">Reference proteome</keyword>
<protein>
    <submittedName>
        <fullName evidence="1">Uncharacterized protein</fullName>
    </submittedName>
</protein>
<organism evidence="1 2">
    <name type="scientific">Corchorus olitorius</name>
    <dbReference type="NCBI Taxonomy" id="93759"/>
    <lineage>
        <taxon>Eukaryota</taxon>
        <taxon>Viridiplantae</taxon>
        <taxon>Streptophyta</taxon>
        <taxon>Embryophyta</taxon>
        <taxon>Tracheophyta</taxon>
        <taxon>Spermatophyta</taxon>
        <taxon>Magnoliopsida</taxon>
        <taxon>eudicotyledons</taxon>
        <taxon>Gunneridae</taxon>
        <taxon>Pentapetalae</taxon>
        <taxon>rosids</taxon>
        <taxon>malvids</taxon>
        <taxon>Malvales</taxon>
        <taxon>Malvaceae</taxon>
        <taxon>Grewioideae</taxon>
        <taxon>Apeibeae</taxon>
        <taxon>Corchorus</taxon>
    </lineage>
</organism>
<dbReference type="Proteomes" id="UP000187203">
    <property type="component" value="Unassembled WGS sequence"/>
</dbReference>
<accession>A0A1R3KZY6</accession>
<reference evidence="2" key="1">
    <citation type="submission" date="2013-09" db="EMBL/GenBank/DDBJ databases">
        <title>Corchorus olitorius genome sequencing.</title>
        <authorList>
            <person name="Alam M."/>
            <person name="Haque M.S."/>
            <person name="Islam M.S."/>
            <person name="Emdad E.M."/>
            <person name="Islam M.M."/>
            <person name="Ahmed B."/>
            <person name="Halim A."/>
            <person name="Hossen Q.M.M."/>
            <person name="Hossain M.Z."/>
            <person name="Ahmed R."/>
            <person name="Khan M.M."/>
            <person name="Islam R."/>
            <person name="Rashid M.M."/>
            <person name="Khan S.A."/>
            <person name="Rahman M.S."/>
            <person name="Alam M."/>
            <person name="Yahiya A.S."/>
            <person name="Khan M.S."/>
            <person name="Azam M.S."/>
            <person name="Haque T."/>
            <person name="Lashkar M.Z.H."/>
            <person name="Akhand A.I."/>
            <person name="Morshed G."/>
            <person name="Roy S."/>
            <person name="Uddin K.S."/>
            <person name="Rabeya T."/>
            <person name="Hossain A.S."/>
            <person name="Chowdhury A."/>
            <person name="Snigdha A.R."/>
            <person name="Mortoza M.S."/>
            <person name="Matin S.A."/>
            <person name="Hoque S.M.E."/>
            <person name="Islam M.K."/>
            <person name="Roy D.K."/>
            <person name="Haider R."/>
            <person name="Moosa M.M."/>
            <person name="Elias S.M."/>
            <person name="Hasan A.M."/>
            <person name="Jahan S."/>
            <person name="Shafiuddin M."/>
            <person name="Mahmood N."/>
            <person name="Shommy N.S."/>
        </authorList>
    </citation>
    <scope>NUCLEOTIDE SEQUENCE [LARGE SCALE GENOMIC DNA]</scope>
    <source>
        <strain evidence="2">cv. O-4</strain>
    </source>
</reference>
<comment type="caution">
    <text evidence="1">The sequence shown here is derived from an EMBL/GenBank/DDBJ whole genome shotgun (WGS) entry which is preliminary data.</text>
</comment>
<dbReference type="AlphaFoldDB" id="A0A1R3KZY6"/>
<gene>
    <name evidence="1" type="ORF">COLO4_02904</name>
</gene>
<proteinExistence type="predicted"/>
<name>A0A1R3KZY6_9ROSI</name>